<reference evidence="2 3" key="1">
    <citation type="submission" date="2019-04" db="EMBL/GenBank/DDBJ databases">
        <title>Bacillus caeni sp. nov., a bacterium isolated from mangrove sediment.</title>
        <authorList>
            <person name="Huang H."/>
            <person name="Mo K."/>
            <person name="Hu Y."/>
        </authorList>
    </citation>
    <scope>NUCLEOTIDE SEQUENCE [LARGE SCALE GENOMIC DNA]</scope>
    <source>
        <strain evidence="2 3">HB172195</strain>
    </source>
</reference>
<feature type="transmembrane region" description="Helical" evidence="1">
    <location>
        <begin position="110"/>
        <end position="133"/>
    </location>
</feature>
<dbReference type="RefSeq" id="WP_138126455.1">
    <property type="nucleotide sequence ID" value="NZ_SWLG01000007.1"/>
</dbReference>
<feature type="transmembrane region" description="Helical" evidence="1">
    <location>
        <begin position="68"/>
        <end position="89"/>
    </location>
</feature>
<evidence type="ECO:0008006" key="4">
    <source>
        <dbReference type="Google" id="ProtNLM"/>
    </source>
</evidence>
<dbReference type="Pfam" id="PF12730">
    <property type="entry name" value="ABC2_membrane_4"/>
    <property type="match status" value="1"/>
</dbReference>
<proteinExistence type="predicted"/>
<keyword evidence="1" id="KW-0812">Transmembrane</keyword>
<dbReference type="AlphaFoldDB" id="A0A5R9F214"/>
<keyword evidence="1" id="KW-0472">Membrane</keyword>
<evidence type="ECO:0000256" key="1">
    <source>
        <dbReference type="SAM" id="Phobius"/>
    </source>
</evidence>
<feature type="transmembrane region" description="Helical" evidence="1">
    <location>
        <begin position="224"/>
        <end position="244"/>
    </location>
</feature>
<dbReference type="CDD" id="cd21809">
    <property type="entry name" value="ABC-2_lan_permease-like"/>
    <property type="match status" value="1"/>
</dbReference>
<protein>
    <recommendedName>
        <fullName evidence="4">ABC transporter permease</fullName>
    </recommendedName>
</protein>
<sequence>MTMINLLRTDFMKQKGGFIWLFLLIIPLGTTAAMFLDMYLRYEDYLYQKVQQQGTTSWHLLLGENHFVLGWGAFLPVFVAVIAALVHHVEFKQQSWKSLLSLPVPRGSVFISKFFMILLFSSLLIMLNTLGLVLVGKLSGFPEGFTFEFYSSYVLYQFLGILGVAALHNWLSSCFKNAVYPVVIAFVGMIATSIVRLSFPEKVKFIPYSYAYYADGLKENDPMVALYGGLIAGILILVFGIIEFKKRDIV</sequence>
<dbReference type="PANTHER" id="PTHR37305">
    <property type="entry name" value="INTEGRAL MEMBRANE PROTEIN-RELATED"/>
    <property type="match status" value="1"/>
</dbReference>
<feature type="transmembrane region" description="Helical" evidence="1">
    <location>
        <begin position="153"/>
        <end position="171"/>
    </location>
</feature>
<dbReference type="EMBL" id="SWLG01000007">
    <property type="protein sequence ID" value="TLS37101.1"/>
    <property type="molecule type" value="Genomic_DNA"/>
</dbReference>
<feature type="transmembrane region" description="Helical" evidence="1">
    <location>
        <begin position="178"/>
        <end position="199"/>
    </location>
</feature>
<keyword evidence="1" id="KW-1133">Transmembrane helix</keyword>
<evidence type="ECO:0000313" key="2">
    <source>
        <dbReference type="EMBL" id="TLS37101.1"/>
    </source>
</evidence>
<keyword evidence="3" id="KW-1185">Reference proteome</keyword>
<dbReference type="PANTHER" id="PTHR37305:SF1">
    <property type="entry name" value="MEMBRANE PROTEIN"/>
    <property type="match status" value="1"/>
</dbReference>
<name>A0A5R9F214_9BACL</name>
<accession>A0A5R9F214</accession>
<dbReference type="Proteomes" id="UP000308230">
    <property type="component" value="Unassembled WGS sequence"/>
</dbReference>
<gene>
    <name evidence="2" type="ORF">FCL54_11270</name>
</gene>
<comment type="caution">
    <text evidence="2">The sequence shown here is derived from an EMBL/GenBank/DDBJ whole genome shotgun (WGS) entry which is preliminary data.</text>
</comment>
<dbReference type="OrthoDB" id="3190532at2"/>
<feature type="transmembrane region" description="Helical" evidence="1">
    <location>
        <begin position="20"/>
        <end position="40"/>
    </location>
</feature>
<organism evidence="2 3">
    <name type="scientific">Exobacillus caeni</name>
    <dbReference type="NCBI Taxonomy" id="2574798"/>
    <lineage>
        <taxon>Bacteria</taxon>
        <taxon>Bacillati</taxon>
        <taxon>Bacillota</taxon>
        <taxon>Bacilli</taxon>
        <taxon>Bacillales</taxon>
        <taxon>Guptibacillaceae</taxon>
        <taxon>Exobacillus</taxon>
    </lineage>
</organism>
<evidence type="ECO:0000313" key="3">
    <source>
        <dbReference type="Proteomes" id="UP000308230"/>
    </source>
</evidence>